<sequence length="606" mass="68513">MLGGSMSIQQRFGQLAKLWTPSPTPAREETTRPQKVDVAESKAHLEKETPWIVEDRPVDGARPIRVVIIGSGLSGILASIRFRQRIQNLSLTVYEKNDDIGGTWYENRYPGCACDIPAHTYQATFEPNPEWSHFYAGSKEIHQYWQKVARKYGCMKYIQLKHKVVEAHWDDNEAKWNLKVENLDTKSVLSDSCDVLISATGGLNNWKWPDIPGLHDFKGKLLHTANFDENYDYKGKRIAVIGNGSSGIQVVPSMLPDVSHIDHYARGRTWLSPTIARAKIDERGGAGLDNIAFSAEEIAHFKADKAAYQKFRKEIEHDLQNDFAVTIKGTPEQLDGPNHFKENMKRRLAKKPELLDQIVPSFPPGCRRLTPGPGYLEALADDKVDMIKTEIAAIDSAGIRTVDGVHRPVDAIVCATGFDTTFRPRFPFTGRNGISLAEKWREVPETYISIATNEFPNYFISLGPNAALGHGSLSLLIEKAIDYMTYCVAKMQRDNIRWMMPRKESVDRFTTHCEQYFTRTVFSTKCRSWYKGGKVEGRITAVWPGSSLHALKTFSNPRWEDFEYGYVNDNANGWLGDGWTAAEKAHAFDVNYLDDDQIDFPPVEEA</sequence>
<keyword evidence="5" id="KW-0560">Oxidoreductase</keyword>
<dbReference type="AlphaFoldDB" id="A0A0U1M0E5"/>
<evidence type="ECO:0000256" key="5">
    <source>
        <dbReference type="ARBA" id="ARBA00023002"/>
    </source>
</evidence>
<gene>
    <name evidence="6" type="ORF">PISL3812_05937</name>
</gene>
<keyword evidence="4" id="KW-0274">FAD</keyword>
<dbReference type="STRING" id="28573.A0A0U1M0E5"/>
<evidence type="ECO:0000256" key="1">
    <source>
        <dbReference type="ARBA" id="ARBA00001974"/>
    </source>
</evidence>
<keyword evidence="6" id="KW-0503">Monooxygenase</keyword>
<dbReference type="EMBL" id="CVMT01000005">
    <property type="protein sequence ID" value="CRG88902.1"/>
    <property type="molecule type" value="Genomic_DNA"/>
</dbReference>
<dbReference type="PANTHER" id="PTHR42877">
    <property type="entry name" value="L-ORNITHINE N(5)-MONOOXYGENASE-RELATED"/>
    <property type="match status" value="1"/>
</dbReference>
<evidence type="ECO:0000256" key="4">
    <source>
        <dbReference type="ARBA" id="ARBA00022827"/>
    </source>
</evidence>
<evidence type="ECO:0000256" key="3">
    <source>
        <dbReference type="ARBA" id="ARBA00022630"/>
    </source>
</evidence>
<dbReference type="GO" id="GO:0050660">
    <property type="term" value="F:flavin adenine dinucleotide binding"/>
    <property type="evidence" value="ECO:0007669"/>
    <property type="project" value="InterPro"/>
</dbReference>
<dbReference type="PRINTS" id="PR00368">
    <property type="entry name" value="FADPNR"/>
</dbReference>
<dbReference type="InterPro" id="IPR036188">
    <property type="entry name" value="FAD/NAD-bd_sf"/>
</dbReference>
<dbReference type="GO" id="GO:0050661">
    <property type="term" value="F:NADP binding"/>
    <property type="evidence" value="ECO:0007669"/>
    <property type="project" value="InterPro"/>
</dbReference>
<evidence type="ECO:0000313" key="6">
    <source>
        <dbReference type="EMBL" id="CRG88902.1"/>
    </source>
</evidence>
<dbReference type="Proteomes" id="UP000054383">
    <property type="component" value="Unassembled WGS sequence"/>
</dbReference>
<name>A0A0U1M0E5_TALIS</name>
<comment type="cofactor">
    <cofactor evidence="1">
        <name>FAD</name>
        <dbReference type="ChEBI" id="CHEBI:57692"/>
    </cofactor>
</comment>
<dbReference type="GO" id="GO:0004499">
    <property type="term" value="F:N,N-dimethylaniline monooxygenase activity"/>
    <property type="evidence" value="ECO:0007669"/>
    <property type="project" value="InterPro"/>
</dbReference>
<keyword evidence="7" id="KW-1185">Reference proteome</keyword>
<accession>A0A0U1M0E5</accession>
<dbReference type="Pfam" id="PF00743">
    <property type="entry name" value="FMO-like"/>
    <property type="match status" value="1"/>
</dbReference>
<keyword evidence="3" id="KW-0285">Flavoprotein</keyword>
<dbReference type="OrthoDB" id="74360at2759"/>
<dbReference type="InterPro" id="IPR020946">
    <property type="entry name" value="Flavin_mOase-like"/>
</dbReference>
<protein>
    <submittedName>
        <fullName evidence="6">Putative sterigmatocystin biosynthesis monooxygenase stcW</fullName>
    </submittedName>
</protein>
<dbReference type="InterPro" id="IPR051209">
    <property type="entry name" value="FAD-bind_Monooxygenase_sf"/>
</dbReference>
<dbReference type="Gene3D" id="3.50.50.60">
    <property type="entry name" value="FAD/NAD(P)-binding domain"/>
    <property type="match status" value="2"/>
</dbReference>
<reference evidence="6 7" key="1">
    <citation type="submission" date="2015-04" db="EMBL/GenBank/DDBJ databases">
        <authorList>
            <person name="Syromyatnikov M.Y."/>
            <person name="Popov V.N."/>
        </authorList>
    </citation>
    <scope>NUCLEOTIDE SEQUENCE [LARGE SCALE GENOMIC DNA]</scope>
    <source>
        <strain evidence="6">WF-38-12</strain>
    </source>
</reference>
<organism evidence="6 7">
    <name type="scientific">Talaromyces islandicus</name>
    <name type="common">Penicillium islandicum</name>
    <dbReference type="NCBI Taxonomy" id="28573"/>
    <lineage>
        <taxon>Eukaryota</taxon>
        <taxon>Fungi</taxon>
        <taxon>Dikarya</taxon>
        <taxon>Ascomycota</taxon>
        <taxon>Pezizomycotina</taxon>
        <taxon>Eurotiomycetes</taxon>
        <taxon>Eurotiomycetidae</taxon>
        <taxon>Eurotiales</taxon>
        <taxon>Trichocomaceae</taxon>
        <taxon>Talaromyces</taxon>
        <taxon>Talaromyces sect. Islandici</taxon>
    </lineage>
</organism>
<comment type="similarity">
    <text evidence="2">Belongs to the FAD-binding monooxygenase family.</text>
</comment>
<dbReference type="OMA" id="PAHTYQA"/>
<proteinExistence type="inferred from homology"/>
<dbReference type="SUPFAM" id="SSF51905">
    <property type="entry name" value="FAD/NAD(P)-binding domain"/>
    <property type="match status" value="3"/>
</dbReference>
<evidence type="ECO:0000313" key="7">
    <source>
        <dbReference type="Proteomes" id="UP000054383"/>
    </source>
</evidence>
<evidence type="ECO:0000256" key="2">
    <source>
        <dbReference type="ARBA" id="ARBA00010139"/>
    </source>
</evidence>
<dbReference type="PANTHER" id="PTHR42877:SF7">
    <property type="entry name" value="FLAVIN-BINDING MONOOXYGENASE-RELATED"/>
    <property type="match status" value="1"/>
</dbReference>